<sequence length="80" mass="9142">MIKHRAQICLNGHIMCPSIIRFPELLKKFCTKCGTKTITECPNCNAQIYRNSIEISEGEDIGPAFCHNCGKPYPWTIKRE</sequence>
<dbReference type="InterPro" id="IPR016891">
    <property type="entry name" value="DUF2321"/>
</dbReference>
<comment type="caution">
    <text evidence="1">The sequence shown here is derived from an EMBL/GenBank/DDBJ whole genome shotgun (WGS) entry which is preliminary data.</text>
</comment>
<organism evidence="1">
    <name type="scientific">marine sediment metagenome</name>
    <dbReference type="NCBI Taxonomy" id="412755"/>
    <lineage>
        <taxon>unclassified sequences</taxon>
        <taxon>metagenomes</taxon>
        <taxon>ecological metagenomes</taxon>
    </lineage>
</organism>
<accession>X1DCK3</accession>
<feature type="non-terminal residue" evidence="1">
    <location>
        <position position="80"/>
    </location>
</feature>
<dbReference type="Pfam" id="PF10083">
    <property type="entry name" value="DUF2321"/>
    <property type="match status" value="1"/>
</dbReference>
<reference evidence="1" key="1">
    <citation type="journal article" date="2014" name="Front. Microbiol.">
        <title>High frequency of phylogenetically diverse reductive dehalogenase-homologous genes in deep subseafloor sedimentary metagenomes.</title>
        <authorList>
            <person name="Kawai M."/>
            <person name="Futagami T."/>
            <person name="Toyoda A."/>
            <person name="Takaki Y."/>
            <person name="Nishi S."/>
            <person name="Hori S."/>
            <person name="Arai W."/>
            <person name="Tsubouchi T."/>
            <person name="Morono Y."/>
            <person name="Uchiyama I."/>
            <person name="Ito T."/>
            <person name="Fujiyama A."/>
            <person name="Inagaki F."/>
            <person name="Takami H."/>
        </authorList>
    </citation>
    <scope>NUCLEOTIDE SEQUENCE</scope>
    <source>
        <strain evidence="1">Expedition CK06-06</strain>
    </source>
</reference>
<protein>
    <recommendedName>
        <fullName evidence="2">DZANK-type domain-containing protein</fullName>
    </recommendedName>
</protein>
<evidence type="ECO:0000313" key="1">
    <source>
        <dbReference type="EMBL" id="GAH06035.1"/>
    </source>
</evidence>
<gene>
    <name evidence="1" type="ORF">S01H4_60742</name>
</gene>
<name>X1DCK3_9ZZZZ</name>
<dbReference type="EMBL" id="BART01035882">
    <property type="protein sequence ID" value="GAH06035.1"/>
    <property type="molecule type" value="Genomic_DNA"/>
</dbReference>
<evidence type="ECO:0008006" key="2">
    <source>
        <dbReference type="Google" id="ProtNLM"/>
    </source>
</evidence>
<dbReference type="AlphaFoldDB" id="X1DCK3"/>
<proteinExistence type="predicted"/>